<dbReference type="EMBL" id="QYAD01000006">
    <property type="protein sequence ID" value="MBL3691035.1"/>
    <property type="molecule type" value="Genomic_DNA"/>
</dbReference>
<evidence type="ECO:0000259" key="2">
    <source>
        <dbReference type="SMART" id="SM00062"/>
    </source>
</evidence>
<dbReference type="Gene3D" id="3.40.190.10">
    <property type="entry name" value="Periplasmic binding protein-like II"/>
    <property type="match status" value="2"/>
</dbReference>
<dbReference type="SMART" id="SM00062">
    <property type="entry name" value="PBPb"/>
    <property type="match status" value="1"/>
</dbReference>
<dbReference type="PANTHER" id="PTHR35936:SF19">
    <property type="entry name" value="AMINO-ACID-BINDING PROTEIN YXEM-RELATED"/>
    <property type="match status" value="1"/>
</dbReference>
<dbReference type="PANTHER" id="PTHR35936">
    <property type="entry name" value="MEMBRANE-BOUND LYTIC MUREIN TRANSGLYCOSYLASE F"/>
    <property type="match status" value="1"/>
</dbReference>
<gene>
    <name evidence="3" type="ORF">D3226_13905</name>
</gene>
<organism evidence="3 4">
    <name type="scientific">Leucobacter chromiireducens subsp. chromiireducens</name>
    <dbReference type="NCBI Taxonomy" id="660067"/>
    <lineage>
        <taxon>Bacteria</taxon>
        <taxon>Bacillati</taxon>
        <taxon>Actinomycetota</taxon>
        <taxon>Actinomycetes</taxon>
        <taxon>Micrococcales</taxon>
        <taxon>Microbacteriaceae</taxon>
        <taxon>Leucobacter</taxon>
    </lineage>
</organism>
<accession>A0ABS1SSC0</accession>
<sequence length="160" mass="17123">MIGSLAATEERKQQVLFTEPYYETGASLFVPADSTVTSIADLDAAKVGVTLGTTFEEYAREQANIAEVKTYQADPDALKDLESGRIDGVITQGFIGNYLAKNAGFKVKEVGDVLIPDVAAIAVGKNNPELRDAIDAALVTLRDNGTYDALSQEWFGESLG</sequence>
<keyword evidence="4" id="KW-1185">Reference proteome</keyword>
<evidence type="ECO:0000256" key="1">
    <source>
        <dbReference type="ARBA" id="ARBA00022729"/>
    </source>
</evidence>
<protein>
    <submittedName>
        <fullName evidence="3">ABC transporter substrate-binding protein</fullName>
    </submittedName>
</protein>
<proteinExistence type="predicted"/>
<comment type="caution">
    <text evidence="3">The sequence shown here is derived from an EMBL/GenBank/DDBJ whole genome shotgun (WGS) entry which is preliminary data.</text>
</comment>
<dbReference type="Proteomes" id="UP001646141">
    <property type="component" value="Unassembled WGS sequence"/>
</dbReference>
<evidence type="ECO:0000313" key="3">
    <source>
        <dbReference type="EMBL" id="MBL3691035.1"/>
    </source>
</evidence>
<dbReference type="InterPro" id="IPR001638">
    <property type="entry name" value="Solute-binding_3/MltF_N"/>
</dbReference>
<name>A0ABS1SSC0_9MICO</name>
<keyword evidence="1" id="KW-0732">Signal</keyword>
<dbReference type="SUPFAM" id="SSF53850">
    <property type="entry name" value="Periplasmic binding protein-like II"/>
    <property type="match status" value="1"/>
</dbReference>
<reference evidence="3 4" key="1">
    <citation type="submission" date="2018-09" db="EMBL/GenBank/DDBJ databases">
        <title>Comparative genomics of Leucobacter spp.</title>
        <authorList>
            <person name="Reis A.C."/>
            <person name="Kolvenbach B.A."/>
            <person name="Corvini P.F.X."/>
            <person name="Nunes O.C."/>
        </authorList>
    </citation>
    <scope>NUCLEOTIDE SEQUENCE [LARGE SCALE GENOMIC DNA]</scope>
    <source>
        <strain evidence="3 4">L-1</strain>
    </source>
</reference>
<feature type="domain" description="Solute-binding protein family 3/N-terminal" evidence="2">
    <location>
        <begin position="2"/>
        <end position="158"/>
    </location>
</feature>
<evidence type="ECO:0000313" key="4">
    <source>
        <dbReference type="Proteomes" id="UP001646141"/>
    </source>
</evidence>
<dbReference type="Pfam" id="PF00497">
    <property type="entry name" value="SBP_bac_3"/>
    <property type="match status" value="1"/>
</dbReference>